<organism evidence="1 2">
    <name type="scientific">Panagrolaimus sp. ES5</name>
    <dbReference type="NCBI Taxonomy" id="591445"/>
    <lineage>
        <taxon>Eukaryota</taxon>
        <taxon>Metazoa</taxon>
        <taxon>Ecdysozoa</taxon>
        <taxon>Nematoda</taxon>
        <taxon>Chromadorea</taxon>
        <taxon>Rhabditida</taxon>
        <taxon>Tylenchina</taxon>
        <taxon>Panagrolaimomorpha</taxon>
        <taxon>Panagrolaimoidea</taxon>
        <taxon>Panagrolaimidae</taxon>
        <taxon>Panagrolaimus</taxon>
    </lineage>
</organism>
<sequence length="847" mass="98179">MANYENGLPISDFDERFIPDAEVNAVPTIIERCKIHEQAVARNSRAVNRDITKINEDVNRLHRQLQQETNKLNQQLTTLTTRLDEHEATVRNATTDINHLTQAANNDNYNIQTEMTRLWEEIQNLRANSEALHGQYEAAFDALRAAQQPLPDQVENWSFADNASLNDTVSTFTPQRAQSPFRPLMNEIIQGNREHPQETDEALELMINYLEDLTTENPEFNDPENEIFKFKADLQITHAETNQCLPIMITTATYDGNPKQSVRKFLMEAEDEIIQNAGAFPQTNQMKVQKLRAKLRGRARRYFDTLDQAQKTTFEIASEALKDKFSDELVKRVADTRLMACYQQPGESVHAFSERLNDIILTLMENDDEAEIERTLTREFKHRLTPRLRVEVLKTSPVTYEETLALALQVEAYIDEIDLINKHTTSSTITTTTTTEVEPTPILAMDSQLKFKQQQQQLFENYRNPNQNFDNYPPIFENYRNPNANFNNYNDANMNGYNNYNNYNNNFRGNYSNPRGNFNGYRGNYNNYRGNNQRGNFQRDQRFNQRGRNNNNFQRNNDNNSFYSRRTTPNYRNQNDGEQQYQESNDVRYANRSAQSSPNQQDFRQRSQTPPSRPRVTFSAQTLPLTMLLLIACFIPSITAFHSKTPLLCLPETPTTLWTLSKDPLCSDKSWTPETAFATAIWPIYRQNTLEYSTTAIHCTCTSTTRIEWTGIFGGFYEKETTKNIHISVSDCALMKATKDSRTGILSEKEDYYSTTNEVKVDRPIWPFSIAQTQGYVENCFYFKTKIFTRHEISTINSAFKTQATCLYQTGSCQMEELGVLIWEPDVTQQCKHKRLRIIISKFRTNN</sequence>
<name>A0AC34FCT0_9BILA</name>
<reference evidence="2" key="1">
    <citation type="submission" date="2022-11" db="UniProtKB">
        <authorList>
            <consortium name="WormBaseParasite"/>
        </authorList>
    </citation>
    <scope>IDENTIFICATION</scope>
</reference>
<proteinExistence type="predicted"/>
<dbReference type="Proteomes" id="UP000887579">
    <property type="component" value="Unplaced"/>
</dbReference>
<evidence type="ECO:0000313" key="2">
    <source>
        <dbReference type="WBParaSite" id="ES5_v2.g14773.t1"/>
    </source>
</evidence>
<evidence type="ECO:0000313" key="1">
    <source>
        <dbReference type="Proteomes" id="UP000887579"/>
    </source>
</evidence>
<dbReference type="WBParaSite" id="ES5_v2.g14773.t1">
    <property type="protein sequence ID" value="ES5_v2.g14773.t1"/>
    <property type="gene ID" value="ES5_v2.g14773"/>
</dbReference>
<accession>A0AC34FCT0</accession>
<protein>
    <submittedName>
        <fullName evidence="2">Retrotransposon gag domain-containing protein</fullName>
    </submittedName>
</protein>